<proteinExistence type="predicted"/>
<keyword evidence="4" id="KW-1185">Reference proteome</keyword>
<dbReference type="InterPro" id="IPR004993">
    <property type="entry name" value="GH3"/>
</dbReference>
<reference evidence="4" key="2">
    <citation type="submission" date="2015-01" db="EMBL/GenBank/DDBJ databases">
        <title>Evolutionary Origins and Diversification of the Mycorrhizal Mutualists.</title>
        <authorList>
            <consortium name="DOE Joint Genome Institute"/>
            <consortium name="Mycorrhizal Genomics Consortium"/>
            <person name="Kohler A."/>
            <person name="Kuo A."/>
            <person name="Nagy L.G."/>
            <person name="Floudas D."/>
            <person name="Copeland A."/>
            <person name="Barry K.W."/>
            <person name="Cichocki N."/>
            <person name="Veneault-Fourrey C."/>
            <person name="LaButti K."/>
            <person name="Lindquist E.A."/>
            <person name="Lipzen A."/>
            <person name="Lundell T."/>
            <person name="Morin E."/>
            <person name="Murat C."/>
            <person name="Riley R."/>
            <person name="Ohm R."/>
            <person name="Sun H."/>
            <person name="Tunlid A."/>
            <person name="Henrissat B."/>
            <person name="Grigoriev I.V."/>
            <person name="Hibbett D.S."/>
            <person name="Martin F."/>
        </authorList>
    </citation>
    <scope>NUCLEOTIDE SEQUENCE [LARGE SCALE GENOMIC DNA]</scope>
    <source>
        <strain evidence="4">Foug A</strain>
    </source>
</reference>
<evidence type="ECO:0000259" key="2">
    <source>
        <dbReference type="Pfam" id="PF23572"/>
    </source>
</evidence>
<dbReference type="InParanoid" id="A0A0C3DW64"/>
<dbReference type="PANTHER" id="PTHR31901">
    <property type="entry name" value="GH3 DOMAIN-CONTAINING PROTEIN"/>
    <property type="match status" value="1"/>
</dbReference>
<dbReference type="HOGENOM" id="CLU_032936_0_0_1"/>
<gene>
    <name evidence="3" type="ORF">SCLCIDRAFT_1216892</name>
</gene>
<dbReference type="GO" id="GO:0005737">
    <property type="term" value="C:cytoplasm"/>
    <property type="evidence" value="ECO:0007669"/>
    <property type="project" value="TreeGrafter"/>
</dbReference>
<evidence type="ECO:0000313" key="4">
    <source>
        <dbReference type="Proteomes" id="UP000053989"/>
    </source>
</evidence>
<dbReference type="OrthoDB" id="10004661at2759"/>
<protein>
    <submittedName>
        <fullName evidence="3">Uncharacterized protein</fullName>
    </submittedName>
</protein>
<accession>A0A0C3DW64</accession>
<reference evidence="3 4" key="1">
    <citation type="submission" date="2014-04" db="EMBL/GenBank/DDBJ databases">
        <authorList>
            <consortium name="DOE Joint Genome Institute"/>
            <person name="Kuo A."/>
            <person name="Kohler A."/>
            <person name="Nagy L.G."/>
            <person name="Floudas D."/>
            <person name="Copeland A."/>
            <person name="Barry K.W."/>
            <person name="Cichocki N."/>
            <person name="Veneault-Fourrey C."/>
            <person name="LaButti K."/>
            <person name="Lindquist E.A."/>
            <person name="Lipzen A."/>
            <person name="Lundell T."/>
            <person name="Morin E."/>
            <person name="Murat C."/>
            <person name="Sun H."/>
            <person name="Tunlid A."/>
            <person name="Henrissat B."/>
            <person name="Grigoriev I.V."/>
            <person name="Hibbett D.S."/>
            <person name="Martin F."/>
            <person name="Nordberg H.P."/>
            <person name="Cantor M.N."/>
            <person name="Hua S.X."/>
        </authorList>
    </citation>
    <scope>NUCLEOTIDE SEQUENCE [LARGE SCALE GENOMIC DNA]</scope>
    <source>
        <strain evidence="3 4">Foug A</strain>
    </source>
</reference>
<feature type="domain" description="GH3 middle" evidence="1">
    <location>
        <begin position="375"/>
        <end position="437"/>
    </location>
</feature>
<dbReference type="Pfam" id="PF03321">
    <property type="entry name" value="GH3"/>
    <property type="match status" value="1"/>
</dbReference>
<name>A0A0C3DW64_9AGAM</name>
<dbReference type="GO" id="GO:0016881">
    <property type="term" value="F:acid-amino acid ligase activity"/>
    <property type="evidence" value="ECO:0007669"/>
    <property type="project" value="TreeGrafter"/>
</dbReference>
<dbReference type="InterPro" id="IPR055378">
    <property type="entry name" value="GH3_C"/>
</dbReference>
<evidence type="ECO:0000313" key="3">
    <source>
        <dbReference type="EMBL" id="KIM60449.1"/>
    </source>
</evidence>
<dbReference type="PANTHER" id="PTHR31901:SF9">
    <property type="entry name" value="GH3 DOMAIN-CONTAINING PROTEIN"/>
    <property type="match status" value="1"/>
</dbReference>
<sequence length="625" mass="69719">MTSPVVHPVTSLPPRLLAVLKETTDQRLQNVLGVIIASRFASSSSYLTDFWSTVRDKDVKEDPTVLSDFRNLVPPTDYDVYRLWMAKFFERPCKLSEVENLLAPGLPNFIAITGSTSGSKPKYFTRYLAFTGLRGAAQERSGSLPPTTTSILWWGYRDIVEVTTASGEAVKTVPVTGVASGFARSMQGWTIETDNTRMASMLPFHTSPWAAGLIDHHRSFLLIHALFALADPNVERIVPSYLTFFVDMVYYIQEDWDMLLCSIREGIIPDIDHIDHVRDSLQVNMRADPQRADELASIGPPFSTPAWAKCIWPKLNTLTTVCSGSFAAPLLTTRSVLGPDVLITSSGYGCTESVFGVPLNREDVDVFVVNCPDVVEYVHLVDNQAQGSILQAWDLQPGKLYQPLVTTRDGLWRYAIDDVLHVIGFDPRDGSPVFRYHGRKNLVMELPHASIMEAELLKMIQAIDGEDIVQVQEFTSVLDRRELPETVGLIVEITGDIGMAPCLRSTALHMDTHMVGTGTEAGAARQRVFEALVSTNEEHQRAFDAGQLRLPTIRIVKPGTFRDYRRYRGEQLNTPVGQTKVPVVVTNPDVLAWLEERVAKELESPSVLSNISELIRPLMQFCRPM</sequence>
<evidence type="ECO:0000259" key="1">
    <source>
        <dbReference type="Pfam" id="PF23571"/>
    </source>
</evidence>
<feature type="domain" description="GH3 C-terminal" evidence="2">
    <location>
        <begin position="457"/>
        <end position="588"/>
    </location>
</feature>
<dbReference type="Pfam" id="PF23572">
    <property type="entry name" value="GH3_C"/>
    <property type="match status" value="1"/>
</dbReference>
<dbReference type="InterPro" id="IPR055377">
    <property type="entry name" value="GH3_M"/>
</dbReference>
<dbReference type="Proteomes" id="UP000053989">
    <property type="component" value="Unassembled WGS sequence"/>
</dbReference>
<dbReference type="EMBL" id="KN822062">
    <property type="protein sequence ID" value="KIM60449.1"/>
    <property type="molecule type" value="Genomic_DNA"/>
</dbReference>
<dbReference type="AlphaFoldDB" id="A0A0C3DW64"/>
<organism evidence="3 4">
    <name type="scientific">Scleroderma citrinum Foug A</name>
    <dbReference type="NCBI Taxonomy" id="1036808"/>
    <lineage>
        <taxon>Eukaryota</taxon>
        <taxon>Fungi</taxon>
        <taxon>Dikarya</taxon>
        <taxon>Basidiomycota</taxon>
        <taxon>Agaricomycotina</taxon>
        <taxon>Agaricomycetes</taxon>
        <taxon>Agaricomycetidae</taxon>
        <taxon>Boletales</taxon>
        <taxon>Sclerodermatineae</taxon>
        <taxon>Sclerodermataceae</taxon>
        <taxon>Scleroderma</taxon>
    </lineage>
</organism>
<dbReference type="Pfam" id="PF23571">
    <property type="entry name" value="GH3_M"/>
    <property type="match status" value="1"/>
</dbReference>